<evidence type="ECO:0000256" key="7">
    <source>
        <dbReference type="SAM" id="MobiDB-lite"/>
    </source>
</evidence>
<dbReference type="InterPro" id="IPR019394">
    <property type="entry name" value="TEX28/TMCC"/>
</dbReference>
<reference evidence="8" key="2">
    <citation type="submission" date="2025-08" db="UniProtKB">
        <authorList>
            <consortium name="Ensembl"/>
        </authorList>
    </citation>
    <scope>IDENTIFICATION</scope>
</reference>
<dbReference type="Proteomes" id="UP000694554">
    <property type="component" value="Chromosome X"/>
</dbReference>
<feature type="region of interest" description="Disordered" evidence="7">
    <location>
        <begin position="1"/>
        <end position="41"/>
    </location>
</feature>
<proteinExistence type="inferred from homology"/>
<keyword evidence="4" id="KW-1133">Transmembrane helix</keyword>
<evidence type="ECO:0000256" key="2">
    <source>
        <dbReference type="ARBA" id="ARBA00008108"/>
    </source>
</evidence>
<comment type="similarity">
    <text evidence="2">Belongs to the TEX28 family.</text>
</comment>
<accession>A0A8C9ED41</accession>
<feature type="compositionally biased region" description="Polar residues" evidence="7">
    <location>
        <begin position="1"/>
        <end position="22"/>
    </location>
</feature>
<dbReference type="PANTHER" id="PTHR17613:SF10">
    <property type="entry name" value="TESTIS-SPECIFIC PROTEIN TEX28"/>
    <property type="match status" value="1"/>
</dbReference>
<evidence type="ECO:0000256" key="4">
    <source>
        <dbReference type="ARBA" id="ARBA00022989"/>
    </source>
</evidence>
<dbReference type="AlphaFoldDB" id="A0A8C9ED41"/>
<dbReference type="Pfam" id="PF10267">
    <property type="entry name" value="Tmemb_cc2"/>
    <property type="match status" value="2"/>
</dbReference>
<evidence type="ECO:0000256" key="6">
    <source>
        <dbReference type="ARBA" id="ARBA00023136"/>
    </source>
</evidence>
<keyword evidence="6" id="KW-0472">Membrane</keyword>
<keyword evidence="5" id="KW-0175">Coiled coil</keyword>
<dbReference type="GO" id="GO:0016020">
    <property type="term" value="C:membrane"/>
    <property type="evidence" value="ECO:0007669"/>
    <property type="project" value="UniProtKB-SubCell"/>
</dbReference>
<feature type="compositionally biased region" description="Low complexity" evidence="7">
    <location>
        <begin position="23"/>
        <end position="38"/>
    </location>
</feature>
<sequence length="385" mass="42560">MVGAESTKSPTANFPSNVPSCRSLSSSKAGPSGPSSLSDGKLARNLQDSVKHRILYLSEQLRVEKASLDRNTVGFLKLVSTAGRQQAPHVWQALEKVNQRASATVAQIERRLHRCHQQLQELEEGCRPKGLVLRAESKSPKPGAEHCPSTDLFDVIRHLSPESHSPALQQGRSSETKHGVKEERIKVKTFHLSLQVSYQSLKERTSLGPGAQGVLLSLLLPRQVQLEGQVNEHLQGHLDNIYHLNQNLACTEERMAYLSYERAKEIREVMDTFKSRVAKLEALQQVTQLEVTESVRIRPRGCLCRWARPLLTLATVLRVLVSSACACPVPLLSSRLRTGTALLLIGLGALAWQKQCAVPAADWQARVPSRWRLCSGDSKPLPEGP</sequence>
<gene>
    <name evidence="8" type="primary">TEX28</name>
</gene>
<dbReference type="GO" id="GO:0012505">
    <property type="term" value="C:endomembrane system"/>
    <property type="evidence" value="ECO:0007669"/>
    <property type="project" value="TreeGrafter"/>
</dbReference>
<dbReference type="Ensembl" id="ENSPSNT00000034030.1">
    <property type="protein sequence ID" value="ENSPSNP00000030331.1"/>
    <property type="gene ID" value="ENSPSNG00000021914.1"/>
</dbReference>
<evidence type="ECO:0000313" key="8">
    <source>
        <dbReference type="Ensembl" id="ENSPSNP00000030331.1"/>
    </source>
</evidence>
<comment type="subcellular location">
    <subcellularLocation>
        <location evidence="1">Membrane</location>
    </subcellularLocation>
</comment>
<dbReference type="GeneTree" id="ENSGT00940000162843"/>
<evidence type="ECO:0000313" key="9">
    <source>
        <dbReference type="Proteomes" id="UP000694554"/>
    </source>
</evidence>
<name>A0A8C9ED41_PHOSS</name>
<protein>
    <submittedName>
        <fullName evidence="8">Testis expressed 28</fullName>
    </submittedName>
</protein>
<keyword evidence="3" id="KW-0812">Transmembrane</keyword>
<evidence type="ECO:0000256" key="3">
    <source>
        <dbReference type="ARBA" id="ARBA00022692"/>
    </source>
</evidence>
<reference evidence="8" key="3">
    <citation type="submission" date="2025-09" db="UniProtKB">
        <authorList>
            <consortium name="Ensembl"/>
        </authorList>
    </citation>
    <scope>IDENTIFICATION</scope>
</reference>
<organism evidence="8 9">
    <name type="scientific">Phocoena sinus</name>
    <name type="common">Vaquita</name>
    <dbReference type="NCBI Taxonomy" id="42100"/>
    <lineage>
        <taxon>Eukaryota</taxon>
        <taxon>Metazoa</taxon>
        <taxon>Chordata</taxon>
        <taxon>Craniata</taxon>
        <taxon>Vertebrata</taxon>
        <taxon>Euteleostomi</taxon>
        <taxon>Mammalia</taxon>
        <taxon>Eutheria</taxon>
        <taxon>Laurasiatheria</taxon>
        <taxon>Artiodactyla</taxon>
        <taxon>Whippomorpha</taxon>
        <taxon>Cetacea</taxon>
        <taxon>Odontoceti</taxon>
        <taxon>Phocoenidae</taxon>
        <taxon>Phocoena</taxon>
    </lineage>
</organism>
<reference evidence="8" key="1">
    <citation type="submission" date="2019-08" db="EMBL/GenBank/DDBJ databases">
        <title>Phocoena sinus (Vaquita) genome, mPhoSin1, primary haplotype.</title>
        <authorList>
            <person name="Morin P."/>
            <person name="Mountcastle J."/>
            <person name="Fungtammasan C."/>
            <person name="Rhie A."/>
            <person name="Rojas-Bracho L."/>
            <person name="Smith C.R."/>
            <person name="Taylor B.L."/>
            <person name="Gulland F.M.D."/>
            <person name="Musser W."/>
            <person name="Houck M."/>
            <person name="Haase B."/>
            <person name="Paez S."/>
            <person name="Howe K."/>
            <person name="Torrance J."/>
            <person name="Formenti G."/>
            <person name="Phillippy A."/>
            <person name="Ryder O."/>
            <person name="Jarvis E.D."/>
            <person name="Fedrigo O."/>
        </authorList>
    </citation>
    <scope>NUCLEOTIDE SEQUENCE [LARGE SCALE GENOMIC DNA]</scope>
</reference>
<keyword evidence="9" id="KW-1185">Reference proteome</keyword>
<dbReference type="PANTHER" id="PTHR17613">
    <property type="entry name" value="CEREBRAL PROTEIN-11-RELATED"/>
    <property type="match status" value="1"/>
</dbReference>
<evidence type="ECO:0000256" key="5">
    <source>
        <dbReference type="ARBA" id="ARBA00023054"/>
    </source>
</evidence>
<evidence type="ECO:0000256" key="1">
    <source>
        <dbReference type="ARBA" id="ARBA00004370"/>
    </source>
</evidence>